<evidence type="ECO:0000313" key="1">
    <source>
        <dbReference type="EMBL" id="EAA17011.1"/>
    </source>
</evidence>
<dbReference type="InParanoid" id="Q7REL7"/>
<gene>
    <name evidence="1" type="ORF">PY05047</name>
</gene>
<dbReference type="AlphaFoldDB" id="Q7REL7"/>
<organism evidence="1 2">
    <name type="scientific">Plasmodium yoelii yoelii</name>
    <dbReference type="NCBI Taxonomy" id="73239"/>
    <lineage>
        <taxon>Eukaryota</taxon>
        <taxon>Sar</taxon>
        <taxon>Alveolata</taxon>
        <taxon>Apicomplexa</taxon>
        <taxon>Aconoidasida</taxon>
        <taxon>Haemosporida</taxon>
        <taxon>Plasmodiidae</taxon>
        <taxon>Plasmodium</taxon>
        <taxon>Plasmodium (Vinckeia)</taxon>
    </lineage>
</organism>
<evidence type="ECO:0000313" key="2">
    <source>
        <dbReference type="Proteomes" id="UP000008553"/>
    </source>
</evidence>
<protein>
    <submittedName>
        <fullName evidence="1">Uncharacterized protein</fullName>
    </submittedName>
</protein>
<comment type="caution">
    <text evidence="1">The sequence shown here is derived from an EMBL/GenBank/DDBJ whole genome shotgun (WGS) entry which is preliminary data.</text>
</comment>
<dbReference type="Proteomes" id="UP000008553">
    <property type="component" value="Unassembled WGS sequence"/>
</dbReference>
<proteinExistence type="predicted"/>
<reference evidence="1 2" key="1">
    <citation type="journal article" date="2002" name="Nature">
        <title>Genome sequence and comparative analysis of the model rodent malaria parasite Plasmodium yoelii yoelii.</title>
        <authorList>
            <person name="Carlton J.M."/>
            <person name="Angiuoli S.V."/>
            <person name="Suh B.B."/>
            <person name="Kooij T.W."/>
            <person name="Pertea M."/>
            <person name="Silva J.C."/>
            <person name="Ermolaeva M.D."/>
            <person name="Allen J.E."/>
            <person name="Selengut J.D."/>
            <person name="Koo H.L."/>
            <person name="Peterson J.D."/>
            <person name="Pop M."/>
            <person name="Kosack D.S."/>
            <person name="Shumway M.F."/>
            <person name="Bidwell S.L."/>
            <person name="Shallom S.J."/>
            <person name="van Aken S.E."/>
            <person name="Riedmuller S.B."/>
            <person name="Feldblyum T.V."/>
            <person name="Cho J.K."/>
            <person name="Quackenbush J."/>
            <person name="Sedegah M."/>
            <person name="Shoaibi A."/>
            <person name="Cummings L.M."/>
            <person name="Florens L."/>
            <person name="Yates J.R."/>
            <person name="Raine J.D."/>
            <person name="Sinden R.E."/>
            <person name="Harris M.A."/>
            <person name="Cunningham D.A."/>
            <person name="Preiser P.R."/>
            <person name="Bergman L.W."/>
            <person name="Vaidya A.B."/>
            <person name="van Lin L.H."/>
            <person name="Janse C.J."/>
            <person name="Waters A.P."/>
            <person name="Smith H.O."/>
            <person name="White O.R."/>
            <person name="Salzberg S.L."/>
            <person name="Venter J.C."/>
            <person name="Fraser C.M."/>
            <person name="Hoffman S.L."/>
            <person name="Gardner M.J."/>
            <person name="Carucci D.J."/>
        </authorList>
    </citation>
    <scope>NUCLEOTIDE SEQUENCE [LARGE SCALE GENOMIC DNA]</scope>
    <source>
        <strain evidence="1 2">17XNL</strain>
    </source>
</reference>
<keyword evidence="2" id="KW-1185">Reference proteome</keyword>
<name>Q7REL7_PLAYO</name>
<dbReference type="EMBL" id="AABL01001579">
    <property type="protein sequence ID" value="EAA17011.1"/>
    <property type="molecule type" value="Genomic_DNA"/>
</dbReference>
<sequence>MGFHNYDNSFFNLDIKNSRNNDENKMNDSTIPIFQDDDINKFMLYYDDHNEI</sequence>
<accession>Q7REL7</accession>
<dbReference type="PaxDb" id="73239-Q7REL7"/>